<feature type="region of interest" description="Disordered" evidence="1">
    <location>
        <begin position="746"/>
        <end position="772"/>
    </location>
</feature>
<dbReference type="Gene3D" id="1.20.140.100">
    <property type="entry name" value="Dynein heavy chain, N-terminal domain 2"/>
    <property type="match status" value="1"/>
</dbReference>
<dbReference type="InterPro" id="IPR042222">
    <property type="entry name" value="Dynein_2_N"/>
</dbReference>
<dbReference type="Gene3D" id="1.10.287.2620">
    <property type="match status" value="1"/>
</dbReference>
<feature type="domain" description="Dynein heavy chain linker" evidence="2">
    <location>
        <begin position="581"/>
        <end position="969"/>
    </location>
</feature>
<protein>
    <submittedName>
        <fullName evidence="3">Dynein heavy chain domain-containing protein 1-like</fullName>
    </submittedName>
</protein>
<dbReference type="Pfam" id="PF08393">
    <property type="entry name" value="DHC_N2"/>
    <property type="match status" value="1"/>
</dbReference>
<dbReference type="SUPFAM" id="SSF52540">
    <property type="entry name" value="P-loop containing nucleoside triphosphate hydrolases"/>
    <property type="match status" value="1"/>
</dbReference>
<gene>
    <name evidence="3" type="ORF">HHUSO_G11659</name>
</gene>
<dbReference type="EMBL" id="JAHFZB010000009">
    <property type="protein sequence ID" value="KAK6485788.1"/>
    <property type="molecule type" value="Genomic_DNA"/>
</dbReference>
<keyword evidence="4" id="KW-1185">Reference proteome</keyword>
<evidence type="ECO:0000256" key="1">
    <source>
        <dbReference type="SAM" id="MobiDB-lite"/>
    </source>
</evidence>
<dbReference type="InterPro" id="IPR027417">
    <property type="entry name" value="P-loop_NTPase"/>
</dbReference>
<dbReference type="InterPro" id="IPR013602">
    <property type="entry name" value="Dynein_heavy_linker"/>
</dbReference>
<name>A0ABR0ZLU5_HUSHU</name>
<dbReference type="InterPro" id="IPR042228">
    <property type="entry name" value="Dynein_linker_3"/>
</dbReference>
<dbReference type="Proteomes" id="UP001369086">
    <property type="component" value="Unassembled WGS sequence"/>
</dbReference>
<comment type="caution">
    <text evidence="3">The sequence shown here is derived from an EMBL/GenBank/DDBJ whole genome shotgun (WGS) entry which is preliminary data.</text>
</comment>
<dbReference type="PANTHER" id="PTHR45703:SF36">
    <property type="entry name" value="DYNEIN HEAVY CHAIN, CYTOPLASMIC"/>
    <property type="match status" value="1"/>
</dbReference>
<proteinExistence type="predicted"/>
<organism evidence="3 4">
    <name type="scientific">Huso huso</name>
    <name type="common">Beluga</name>
    <name type="synonym">Acipenser huso</name>
    <dbReference type="NCBI Taxonomy" id="61971"/>
    <lineage>
        <taxon>Eukaryota</taxon>
        <taxon>Metazoa</taxon>
        <taxon>Chordata</taxon>
        <taxon>Craniata</taxon>
        <taxon>Vertebrata</taxon>
        <taxon>Euteleostomi</taxon>
        <taxon>Actinopterygii</taxon>
        <taxon>Chondrostei</taxon>
        <taxon>Acipenseriformes</taxon>
        <taxon>Acipenseridae</taxon>
        <taxon>Huso</taxon>
    </lineage>
</organism>
<dbReference type="PANTHER" id="PTHR45703">
    <property type="entry name" value="DYNEIN HEAVY CHAIN"/>
    <property type="match status" value="1"/>
</dbReference>
<reference evidence="3 4" key="1">
    <citation type="submission" date="2021-05" db="EMBL/GenBank/DDBJ databases">
        <authorList>
            <person name="Zahm M."/>
            <person name="Klopp C."/>
            <person name="Cabau C."/>
            <person name="Kuhl H."/>
            <person name="Suciu R."/>
            <person name="Ciorpac M."/>
            <person name="Holostenco D."/>
            <person name="Gessner J."/>
            <person name="Wuertz S."/>
            <person name="Hohne C."/>
            <person name="Stock M."/>
            <person name="Gislard M."/>
            <person name="Lluch J."/>
            <person name="Milhes M."/>
            <person name="Lampietro C."/>
            <person name="Lopez Roques C."/>
            <person name="Donnadieu C."/>
            <person name="Du K."/>
            <person name="Schartl M."/>
            <person name="Guiguen Y."/>
        </authorList>
    </citation>
    <scope>NUCLEOTIDE SEQUENCE [LARGE SCALE GENOMIC DNA]</scope>
    <source>
        <strain evidence="3">Hh-F2</strain>
        <tissue evidence="3">Blood</tissue>
    </source>
</reference>
<dbReference type="Gene3D" id="3.40.50.300">
    <property type="entry name" value="P-loop containing nucleotide triphosphate hydrolases"/>
    <property type="match status" value="1"/>
</dbReference>
<feature type="compositionally biased region" description="Basic and acidic residues" evidence="1">
    <location>
        <begin position="761"/>
        <end position="771"/>
    </location>
</feature>
<sequence>MCFHRWHTNVRHLCLLKRCDYLQRLHLLAVPQFGAALLQFSRLIEELKRVHWLPLDDSQSYTLIQFQGALYRKNREARGRLEKFLQYRTIILNMVQDDSYKVFQDLQTQLEKAKSGFGTQSISLQHTQQIEIDKSLQEAKSILQRLGNMASLADHMIVQNLVTIVQREVTIFIKKVMQAGQLDRRSLFQAHFVFDSDSQLTLFPSAHLFADTLLGALKSVADSALQVFDCFSNTSDNQDTETENKPAGNWSSPRWDTGFKGLGDTDSELSDIMVPKFVSHLHSKVSKEPRLVFSQLGAAALREVQEFCESHCWLAEIHQFICLWSPDSLDAMQGWRANQYDDRIMQIKAWTEKLMTVEQSFTTSNKLFTVDCSVLQEEIVRMLDSIDTDILRFLTSGVEQRAESWILELKRAIESLSITTSDIEAFGHYTNMVEHYQNMAADLHQQLEYVRSLHERIRMNYRQLSGGEEAMEEQMLDLWDSFVPLLRVAAETVSSQLPSMVAFLDATFNTLSQELQDVVFLATSGKFLDTSQSSAGMLGELRAMSRQFHSLAGQLYGLTRTKQSLKGKPLDVSFIPSAGRKLDTRKAVWELLHISKQKINDWKQLPFHKFNVAHALEKVNEGLLMATQLSLSLPVDDGVLRQTRDLIESFSQYLPLLGKLSSPVFKQKHWRILFRGMELVYEPVSNMSVSDLLSKNLLEHQDLIIETWQEGKAEFDMEQVFRKLQRRWEGEEFRLANFILTEIHKDLPPDRSKRPPSGKFRQPEQGRRSRDTGTFTIIGSEDLRTLIEDCVMTLSIMTSSPYISEFRQEVENWEQLLQQLEELLYLWERFQLKWVFLNRVFYEMEVGVEKPELLCRFKLVDESYKSLIEDIAYDPLVMSIVKPRLGTETRERVRGEQLREVLKEGLGTLEEISDHLRYLFDSSRAEFPRLYFLSDGELIQLLSAHVSPPSLLPLVRKCFPSVQELQLGSHTKRPQNRARLELYSVKFYVMSQELWESGLHSDQRVIRNIIDLYHALQLTRAVILIGPAGSGKTTSYRSLAGALRRLAGRTEEMDCKEEASNKMDGLVSGQPTWTSVDTAIIFPSSLSIEEFFGVFHSQGSWLDGAFTKILKDSEKRDSVTKDLKQKPRVSKEKWVVLDGESLAEAWLDPISTLLDTENPFLSLPSGEQVRPSRERLKIVLEVTELDGASPSVITQCGLVYHTEKDVWRTIWKAAVEALTQEYNLDQRTKSLWSTLADDLFAPTLAFLRCSSCSPVLIEGTAAKQDKTVAYGVQEVTSFNRILQAFLEQCNSEKGKGKRLRLGHIAIKGNEAQSLYADDSSTHSSQHLLAINMFVVSYIWGFGGHLHPR</sequence>
<dbReference type="InterPro" id="IPR026983">
    <property type="entry name" value="DHC"/>
</dbReference>
<accession>A0ABR0ZLU5</accession>
<evidence type="ECO:0000313" key="3">
    <source>
        <dbReference type="EMBL" id="KAK6485788.1"/>
    </source>
</evidence>
<evidence type="ECO:0000259" key="2">
    <source>
        <dbReference type="Pfam" id="PF08393"/>
    </source>
</evidence>
<dbReference type="Gene3D" id="3.20.180.20">
    <property type="entry name" value="Dynein heavy chain, N-terminal domain 2"/>
    <property type="match status" value="1"/>
</dbReference>
<evidence type="ECO:0000313" key="4">
    <source>
        <dbReference type="Proteomes" id="UP001369086"/>
    </source>
</evidence>